<dbReference type="EMBL" id="KL367590">
    <property type="protein sequence ID" value="KFD62666.1"/>
    <property type="molecule type" value="Genomic_DNA"/>
</dbReference>
<organism evidence="5">
    <name type="scientific">Trichuris suis</name>
    <name type="common">pig whipworm</name>
    <dbReference type="NCBI Taxonomy" id="68888"/>
    <lineage>
        <taxon>Eukaryota</taxon>
        <taxon>Metazoa</taxon>
        <taxon>Ecdysozoa</taxon>
        <taxon>Nematoda</taxon>
        <taxon>Enoplea</taxon>
        <taxon>Dorylaimia</taxon>
        <taxon>Trichinellida</taxon>
        <taxon>Trichuridae</taxon>
        <taxon>Trichuris</taxon>
    </lineage>
</organism>
<keyword evidence="6" id="KW-1185">Reference proteome</keyword>
<sequence length="158" mass="18109">MMPYGRWPFYDDRVSLWRDPFDEMRQIARQMDSLVTAMGPPYWGGPRGRMDVDTANASVVNDDKKFEVTLDVKQFKPEELEVKTSDNALVIHGKHEEHKDEHGFIKREFTRSFYLPKGVAPESFKSSISPEGVLTISAPKMAIDKPGEHRIAIEQAKK</sequence>
<dbReference type="SUPFAM" id="SSF49764">
    <property type="entry name" value="HSP20-like chaperones"/>
    <property type="match status" value="1"/>
</dbReference>
<evidence type="ECO:0000256" key="2">
    <source>
        <dbReference type="RuleBase" id="RU003616"/>
    </source>
</evidence>
<dbReference type="PROSITE" id="PS01031">
    <property type="entry name" value="SHSP"/>
    <property type="match status" value="1"/>
</dbReference>
<reference evidence="5 6" key="1">
    <citation type="journal article" date="2014" name="Nat. Genet.">
        <title>Genome and transcriptome of the porcine whipworm Trichuris suis.</title>
        <authorList>
            <person name="Jex A.R."/>
            <person name="Nejsum P."/>
            <person name="Schwarz E.M."/>
            <person name="Hu L."/>
            <person name="Young N.D."/>
            <person name="Hall R.S."/>
            <person name="Korhonen P.K."/>
            <person name="Liao S."/>
            <person name="Thamsborg S."/>
            <person name="Xia J."/>
            <person name="Xu P."/>
            <person name="Wang S."/>
            <person name="Scheerlinck J.P."/>
            <person name="Hofmann A."/>
            <person name="Sternberg P.W."/>
            <person name="Wang J."/>
            <person name="Gasser R.B."/>
        </authorList>
    </citation>
    <scope>NUCLEOTIDE SEQUENCE [LARGE SCALE GENOMIC DNA]</scope>
    <source>
        <strain evidence="5">DCEP-RM93F</strain>
        <strain evidence="4">DCEP-RM93M</strain>
    </source>
</reference>
<dbReference type="Proteomes" id="UP000030758">
    <property type="component" value="Unassembled WGS sequence"/>
</dbReference>
<dbReference type="GO" id="GO:0005634">
    <property type="term" value="C:nucleus"/>
    <property type="evidence" value="ECO:0007669"/>
    <property type="project" value="TreeGrafter"/>
</dbReference>
<dbReference type="GO" id="GO:0005737">
    <property type="term" value="C:cytoplasm"/>
    <property type="evidence" value="ECO:0007669"/>
    <property type="project" value="TreeGrafter"/>
</dbReference>
<dbReference type="CDD" id="cd06526">
    <property type="entry name" value="metazoan_ACD"/>
    <property type="match status" value="1"/>
</dbReference>
<dbReference type="GO" id="GO:0009408">
    <property type="term" value="P:response to heat"/>
    <property type="evidence" value="ECO:0007669"/>
    <property type="project" value="TreeGrafter"/>
</dbReference>
<protein>
    <recommendedName>
        <fullName evidence="3">SHSP domain-containing protein</fullName>
    </recommendedName>
</protein>
<dbReference type="GO" id="GO:0043066">
    <property type="term" value="P:negative regulation of apoptotic process"/>
    <property type="evidence" value="ECO:0007669"/>
    <property type="project" value="TreeGrafter"/>
</dbReference>
<evidence type="ECO:0000313" key="5">
    <source>
        <dbReference type="EMBL" id="KFD62666.1"/>
    </source>
</evidence>
<dbReference type="InterPro" id="IPR008978">
    <property type="entry name" value="HSP20-like_chaperone"/>
</dbReference>
<evidence type="ECO:0000313" key="4">
    <source>
        <dbReference type="EMBL" id="KFD55436.1"/>
    </source>
</evidence>
<dbReference type="PANTHER" id="PTHR45640">
    <property type="entry name" value="HEAT SHOCK PROTEIN HSP-12.2-RELATED"/>
    <property type="match status" value="1"/>
</dbReference>
<dbReference type="PANTHER" id="PTHR45640:SF26">
    <property type="entry name" value="RE23625P"/>
    <property type="match status" value="1"/>
</dbReference>
<dbReference type="AlphaFoldDB" id="A0A085MZM0"/>
<accession>A0A085MZM0</accession>
<dbReference type="GO" id="GO:0051082">
    <property type="term" value="F:unfolded protein binding"/>
    <property type="evidence" value="ECO:0007669"/>
    <property type="project" value="TreeGrafter"/>
</dbReference>
<evidence type="ECO:0000313" key="6">
    <source>
        <dbReference type="Proteomes" id="UP000030764"/>
    </source>
</evidence>
<dbReference type="InterPro" id="IPR001436">
    <property type="entry name" value="Alpha-crystallin/sHSP_animal"/>
</dbReference>
<gene>
    <name evidence="4" type="ORF">M513_03776</name>
    <name evidence="5" type="ORF">M514_03776</name>
</gene>
<name>A0A085MZM0_9BILA</name>
<dbReference type="Gene3D" id="2.60.40.790">
    <property type="match status" value="1"/>
</dbReference>
<dbReference type="PRINTS" id="PR00299">
    <property type="entry name" value="ACRYSTALLIN"/>
</dbReference>
<dbReference type="Proteomes" id="UP000030764">
    <property type="component" value="Unassembled WGS sequence"/>
</dbReference>
<dbReference type="InterPro" id="IPR002068">
    <property type="entry name" value="A-crystallin/Hsp20_dom"/>
</dbReference>
<comment type="similarity">
    <text evidence="1 2">Belongs to the small heat shock protein (HSP20) family.</text>
</comment>
<dbReference type="EMBL" id="KL363200">
    <property type="protein sequence ID" value="KFD55436.1"/>
    <property type="molecule type" value="Genomic_DNA"/>
</dbReference>
<evidence type="ECO:0000256" key="1">
    <source>
        <dbReference type="PROSITE-ProRule" id="PRU00285"/>
    </source>
</evidence>
<dbReference type="GO" id="GO:0042026">
    <property type="term" value="P:protein refolding"/>
    <property type="evidence" value="ECO:0007669"/>
    <property type="project" value="TreeGrafter"/>
</dbReference>
<dbReference type="Pfam" id="PF00011">
    <property type="entry name" value="HSP20"/>
    <property type="match status" value="1"/>
</dbReference>
<proteinExistence type="inferred from homology"/>
<evidence type="ECO:0000259" key="3">
    <source>
        <dbReference type="PROSITE" id="PS01031"/>
    </source>
</evidence>
<feature type="domain" description="SHSP" evidence="3">
    <location>
        <begin position="47"/>
        <end position="156"/>
    </location>
</feature>